<dbReference type="PIRSF" id="PIRSF016184">
    <property type="entry name" value="PhzC_PhzF"/>
    <property type="match status" value="1"/>
</dbReference>
<feature type="active site" evidence="3">
    <location>
        <position position="45"/>
    </location>
</feature>
<dbReference type="InterPro" id="IPR003719">
    <property type="entry name" value="Phenazine_PhzF-like"/>
</dbReference>
<dbReference type="PANTHER" id="PTHR13774:SF39">
    <property type="entry name" value="BIOSYNTHESIS PROTEIN, PUTATIVE-RELATED"/>
    <property type="match status" value="1"/>
</dbReference>
<dbReference type="PANTHER" id="PTHR13774">
    <property type="entry name" value="PHENAZINE BIOSYNTHESIS PROTEIN"/>
    <property type="match status" value="1"/>
</dbReference>
<dbReference type="NCBIfam" id="TIGR00654">
    <property type="entry name" value="PhzF_family"/>
    <property type="match status" value="1"/>
</dbReference>
<keyword evidence="2" id="KW-0413">Isomerase</keyword>
<dbReference type="AlphaFoldDB" id="A0AAU7VHI5"/>
<name>A0AAU7VHI5_9FIRM</name>
<dbReference type="GO" id="GO:0005737">
    <property type="term" value="C:cytoplasm"/>
    <property type="evidence" value="ECO:0007669"/>
    <property type="project" value="TreeGrafter"/>
</dbReference>
<evidence type="ECO:0000256" key="1">
    <source>
        <dbReference type="ARBA" id="ARBA00008270"/>
    </source>
</evidence>
<evidence type="ECO:0000256" key="2">
    <source>
        <dbReference type="ARBA" id="ARBA00023235"/>
    </source>
</evidence>
<gene>
    <name evidence="4" type="ORF">PRVXT_001653</name>
</gene>
<dbReference type="RefSeq" id="WP_350342421.1">
    <property type="nucleotide sequence ID" value="NZ_CP158367.1"/>
</dbReference>
<comment type="similarity">
    <text evidence="1">Belongs to the PhzF family.</text>
</comment>
<evidence type="ECO:0000256" key="3">
    <source>
        <dbReference type="PIRSR" id="PIRSR016184-1"/>
    </source>
</evidence>
<dbReference type="Gene3D" id="3.10.310.10">
    <property type="entry name" value="Diaminopimelate Epimerase, Chain A, domain 1"/>
    <property type="match status" value="2"/>
</dbReference>
<reference evidence="4" key="2">
    <citation type="submission" date="2024-06" db="EMBL/GenBank/DDBJ databases">
        <authorList>
            <person name="Petrova K.O."/>
            <person name="Toshchakov S.V."/>
            <person name="Boltjanskaja Y.V."/>
            <person name="Kevbrin V."/>
        </authorList>
    </citation>
    <scope>NUCLEOTIDE SEQUENCE</scope>
    <source>
        <strain evidence="4">Z-910T</strain>
    </source>
</reference>
<evidence type="ECO:0000313" key="4">
    <source>
        <dbReference type="EMBL" id="XBX73659.1"/>
    </source>
</evidence>
<dbReference type="EMBL" id="CP158367">
    <property type="protein sequence ID" value="XBX73659.1"/>
    <property type="molecule type" value="Genomic_DNA"/>
</dbReference>
<dbReference type="GO" id="GO:0016853">
    <property type="term" value="F:isomerase activity"/>
    <property type="evidence" value="ECO:0007669"/>
    <property type="project" value="UniProtKB-KW"/>
</dbReference>
<proteinExistence type="inferred from homology"/>
<dbReference type="SUPFAM" id="SSF54506">
    <property type="entry name" value="Diaminopimelate epimerase-like"/>
    <property type="match status" value="1"/>
</dbReference>
<reference evidence="4" key="1">
    <citation type="journal article" date="2013" name="Extremophiles">
        <title>Proteinivorax tanatarense gen. nov., sp. nov., an anaerobic, haloalkaliphilic, proteolytic bacterium isolated from a decaying algal bloom, and proposal of Proteinivoraceae fam. nov.</title>
        <authorList>
            <person name="Kevbrin V."/>
            <person name="Boltyanskaya Y."/>
            <person name="Zhilina T."/>
            <person name="Kolganova T."/>
            <person name="Lavrentjeva E."/>
            <person name="Kuznetsov B."/>
        </authorList>
    </citation>
    <scope>NUCLEOTIDE SEQUENCE</scope>
    <source>
        <strain evidence="4">Z-910T</strain>
    </source>
</reference>
<protein>
    <submittedName>
        <fullName evidence="4">PhzF family phenazine biosynthesis protein</fullName>
    </submittedName>
</protein>
<accession>A0AAU7VHI5</accession>
<organism evidence="4">
    <name type="scientific">Proteinivorax tanatarense</name>
    <dbReference type="NCBI Taxonomy" id="1260629"/>
    <lineage>
        <taxon>Bacteria</taxon>
        <taxon>Bacillati</taxon>
        <taxon>Bacillota</taxon>
        <taxon>Clostridia</taxon>
        <taxon>Eubacteriales</taxon>
        <taxon>Proteinivoracaceae</taxon>
        <taxon>Proteinivorax</taxon>
    </lineage>
</organism>
<dbReference type="Pfam" id="PF02567">
    <property type="entry name" value="PhzC-PhzF"/>
    <property type="match status" value="1"/>
</dbReference>
<sequence>MIKIHKVSAFAVQKNGGNPAGVVFDADNLTEQQMKKIAAEVGYSETAFVSQSQLADFKVRFFTPTSEVDLCGHATIAVFNLLRDLKKINTNEIYTQQTKAGILQIKIKEKEVLMEQTKPKYLDIIRPSDMRGCFHNLDYLENMPIQIMSTGLADLILPVKSLKTLYNLKPNFDKIKELSKKLNIVGIHAFTLESLHNSNAHARNFAPLYGINEEAATGTSNGALACYLQKYYSPSLKSYVMEQGYTMDRPSEIKVKLKTGNNNHFKVYVGGGIKRI</sequence>